<protein>
    <submittedName>
        <fullName evidence="1">Uncharacterized protein</fullName>
    </submittedName>
</protein>
<dbReference type="RefSeq" id="WP_124942305.1">
    <property type="nucleotide sequence ID" value="NZ_CP033579.1"/>
</dbReference>
<proteinExistence type="predicted"/>
<dbReference type="AlphaFoldDB" id="A0A3G4VN05"/>
<gene>
    <name evidence="1" type="ORF">ECB94_27225</name>
</gene>
<evidence type="ECO:0000313" key="1">
    <source>
        <dbReference type="EMBL" id="AYV25012.1"/>
    </source>
</evidence>
<keyword evidence="1" id="KW-0614">Plasmid</keyword>
<geneLocation type="plasmid" evidence="1">
    <name>unnamed</name>
</geneLocation>
<dbReference type="Proteomes" id="UP000279760">
    <property type="component" value="Plasmid unnamed"/>
</dbReference>
<evidence type="ECO:0000313" key="2">
    <source>
        <dbReference type="Proteomes" id="UP000279760"/>
    </source>
</evidence>
<accession>A0A3G4VN05</accession>
<dbReference type="EMBL" id="CP033579">
    <property type="protein sequence ID" value="AYV25012.1"/>
    <property type="molecule type" value="Genomic_DNA"/>
</dbReference>
<organism evidence="1 2">
    <name type="scientific">Vibrio mediterranei</name>
    <dbReference type="NCBI Taxonomy" id="689"/>
    <lineage>
        <taxon>Bacteria</taxon>
        <taxon>Pseudomonadati</taxon>
        <taxon>Pseudomonadota</taxon>
        <taxon>Gammaproteobacteria</taxon>
        <taxon>Vibrionales</taxon>
        <taxon>Vibrionaceae</taxon>
        <taxon>Vibrio</taxon>
    </lineage>
</organism>
<reference evidence="1 2" key="1">
    <citation type="submission" date="2018-11" db="EMBL/GenBank/DDBJ databases">
        <title>Complete Genome Sequence of Vbrio mediterranei 117-T6: a Potential Pathogen Bacteria Isolated from the Conchocelis of Pyropia.</title>
        <authorList>
            <person name="Liu Q."/>
        </authorList>
    </citation>
    <scope>NUCLEOTIDE SEQUENCE [LARGE SCALE GENOMIC DNA]</scope>
    <source>
        <strain evidence="1 2">117-T6</strain>
        <plasmid evidence="1 2">unnamed</plasmid>
    </source>
</reference>
<name>A0A3G4VN05_9VIBR</name>
<sequence>MEFKIEKYLSSVGMFLAYSESKKCATIGVSKDPRVHIKWLNIVLCPVEQDFSVVYKVRIHKKLVTSIVRETQAMFFSLPTENIVRTPWDKYTCFHIFGVTLEEEVNNLVKVLAKHNINSA</sequence>